<keyword evidence="3 11" id="KW-0028">Amino-acid biosynthesis</keyword>
<dbReference type="HAMAP" id="MF_01576">
    <property type="entry name" value="THF_DHG_CYH"/>
    <property type="match status" value="1"/>
</dbReference>
<evidence type="ECO:0000256" key="1">
    <source>
        <dbReference type="ARBA" id="ARBA00004777"/>
    </source>
</evidence>
<dbReference type="Gene3D" id="3.40.50.10860">
    <property type="entry name" value="Leucine Dehydrogenase, chain A, domain 1"/>
    <property type="match status" value="1"/>
</dbReference>
<evidence type="ECO:0000256" key="7">
    <source>
        <dbReference type="ARBA" id="ARBA00023002"/>
    </source>
</evidence>
<dbReference type="GO" id="GO:0004477">
    <property type="term" value="F:methenyltetrahydrofolate cyclohydrolase activity"/>
    <property type="evidence" value="ECO:0007669"/>
    <property type="project" value="UniProtKB-UniRule"/>
</dbReference>
<evidence type="ECO:0000256" key="8">
    <source>
        <dbReference type="ARBA" id="ARBA00023102"/>
    </source>
</evidence>
<evidence type="ECO:0000256" key="6">
    <source>
        <dbReference type="ARBA" id="ARBA00022857"/>
    </source>
</evidence>
<comment type="caution">
    <text evidence="14">The sequence shown here is derived from an EMBL/GenBank/DDBJ whole genome shotgun (WGS) entry which is preliminary data.</text>
</comment>
<evidence type="ECO:0000256" key="9">
    <source>
        <dbReference type="ARBA" id="ARBA00023167"/>
    </source>
</evidence>
<comment type="similarity">
    <text evidence="11">Belongs to the tetrahydrofolate dehydrogenase/cyclohydrolase family.</text>
</comment>
<keyword evidence="5 11" id="KW-0378">Hydrolase</keyword>
<sequence>MTQLLRGTPVAKQIQEQSAARVAALIQKGVEPTLALVRVGNNPDDLSYERSILKRAESACVQVRTLVLPQNCTTQEVLAAVVSLNEDPHIHGVLLFRPMPQQIDQAAVCAALDPKKDVDGVTHSSLYGVFAHDSVGYAPCTAEAVIRMLDFYEVTLEGAHVVVMGRSLVVGRPLAALLLARNATPTVCHSKTRQIEKLCAQAQVVVVATGHPRSFSAAGTNPEQVVIDVGITWDEDAQALVGDVDFASVEPRVSAISPVPGGVGVLTCAVLIDHVVSAAERSISKK</sequence>
<gene>
    <name evidence="11" type="primary">folD</name>
    <name evidence="14" type="ORF">SAMN04489746_0387</name>
</gene>
<dbReference type="InterPro" id="IPR000672">
    <property type="entry name" value="THF_DH/CycHdrlase"/>
</dbReference>
<dbReference type="GO" id="GO:0006164">
    <property type="term" value="P:purine nucleotide biosynthetic process"/>
    <property type="evidence" value="ECO:0007669"/>
    <property type="project" value="UniProtKB-KW"/>
</dbReference>
<comment type="caution">
    <text evidence="11">Lacks conserved residue(s) required for the propagation of feature annotation.</text>
</comment>
<dbReference type="RefSeq" id="WP_002563434.1">
    <property type="nucleotide sequence ID" value="NZ_CALJSN010000006.1"/>
</dbReference>
<feature type="binding site" evidence="11">
    <location>
        <begin position="165"/>
        <end position="167"/>
    </location>
    <ligand>
        <name>NADP(+)</name>
        <dbReference type="ChEBI" id="CHEBI:58349"/>
    </ligand>
</feature>
<dbReference type="SUPFAM" id="SSF53223">
    <property type="entry name" value="Aminoacid dehydrogenase-like, N-terminal domain"/>
    <property type="match status" value="1"/>
</dbReference>
<dbReference type="GO" id="GO:0000105">
    <property type="term" value="P:L-histidine biosynthetic process"/>
    <property type="evidence" value="ECO:0007669"/>
    <property type="project" value="UniProtKB-KW"/>
</dbReference>
<keyword evidence="9 11" id="KW-0486">Methionine biosynthesis</keyword>
<keyword evidence="4 11" id="KW-0658">Purine biosynthesis</keyword>
<dbReference type="GO" id="GO:0004488">
    <property type="term" value="F:methylenetetrahydrofolate dehydrogenase (NADP+) activity"/>
    <property type="evidence" value="ECO:0007669"/>
    <property type="project" value="UniProtKB-UniRule"/>
</dbReference>
<dbReference type="Pfam" id="PF02882">
    <property type="entry name" value="THF_DHG_CYH_C"/>
    <property type="match status" value="1"/>
</dbReference>
<name>A0AB38A5A2_9ACTN</name>
<dbReference type="InterPro" id="IPR036291">
    <property type="entry name" value="NAD(P)-bd_dom_sf"/>
</dbReference>
<dbReference type="Pfam" id="PF00763">
    <property type="entry name" value="THF_DHG_CYH"/>
    <property type="match status" value="1"/>
</dbReference>
<keyword evidence="8 11" id="KW-0368">Histidine biosynthesis</keyword>
<evidence type="ECO:0000256" key="5">
    <source>
        <dbReference type="ARBA" id="ARBA00022801"/>
    </source>
</evidence>
<proteinExistence type="inferred from homology"/>
<dbReference type="EMBL" id="FNSH01000001">
    <property type="protein sequence ID" value="SEB49045.1"/>
    <property type="molecule type" value="Genomic_DNA"/>
</dbReference>
<dbReference type="GO" id="GO:0009086">
    <property type="term" value="P:methionine biosynthetic process"/>
    <property type="evidence" value="ECO:0007669"/>
    <property type="project" value="UniProtKB-KW"/>
</dbReference>
<keyword evidence="10 11" id="KW-0511">Multifunctional enzyme</keyword>
<dbReference type="PRINTS" id="PR00085">
    <property type="entry name" value="THFDHDRGNASE"/>
</dbReference>
<dbReference type="AlphaFoldDB" id="A0AB38A5A2"/>
<dbReference type="PANTHER" id="PTHR48099">
    <property type="entry name" value="C-1-TETRAHYDROFOLATE SYNTHASE, CYTOPLASMIC-RELATED"/>
    <property type="match status" value="1"/>
</dbReference>
<feature type="binding site" evidence="11">
    <location>
        <position position="231"/>
    </location>
    <ligand>
        <name>NADP(+)</name>
        <dbReference type="ChEBI" id="CHEBI:58349"/>
    </ligand>
</feature>
<evidence type="ECO:0000259" key="13">
    <source>
        <dbReference type="Pfam" id="PF02882"/>
    </source>
</evidence>
<keyword evidence="6 11" id="KW-0521">NADP</keyword>
<dbReference type="PANTHER" id="PTHR48099:SF5">
    <property type="entry name" value="C-1-TETRAHYDROFOLATE SYNTHASE, CYTOPLASMIC"/>
    <property type="match status" value="1"/>
</dbReference>
<evidence type="ECO:0000256" key="10">
    <source>
        <dbReference type="ARBA" id="ARBA00023268"/>
    </source>
</evidence>
<evidence type="ECO:0000256" key="3">
    <source>
        <dbReference type="ARBA" id="ARBA00022605"/>
    </source>
</evidence>
<keyword evidence="2 11" id="KW-0554">One-carbon metabolism</keyword>
<evidence type="ECO:0000256" key="2">
    <source>
        <dbReference type="ARBA" id="ARBA00022563"/>
    </source>
</evidence>
<reference evidence="14 15" key="1">
    <citation type="submission" date="2016-10" db="EMBL/GenBank/DDBJ databases">
        <authorList>
            <person name="Varghese N."/>
            <person name="Submissions S."/>
        </authorList>
    </citation>
    <scope>NUCLEOTIDE SEQUENCE [LARGE SCALE GENOMIC DNA]</scope>
    <source>
        <strain evidence="14 15">DSM 20586</strain>
    </source>
</reference>
<dbReference type="Gene3D" id="3.40.50.720">
    <property type="entry name" value="NAD(P)-binding Rossmann-like Domain"/>
    <property type="match status" value="1"/>
</dbReference>
<organism evidence="14 15">
    <name type="scientific">Atopobium minutum</name>
    <dbReference type="NCBI Taxonomy" id="1381"/>
    <lineage>
        <taxon>Bacteria</taxon>
        <taxon>Bacillati</taxon>
        <taxon>Actinomycetota</taxon>
        <taxon>Coriobacteriia</taxon>
        <taxon>Coriobacteriales</taxon>
        <taxon>Atopobiaceae</taxon>
        <taxon>Atopobium</taxon>
    </lineage>
</organism>
<evidence type="ECO:0000313" key="14">
    <source>
        <dbReference type="EMBL" id="SEB49045.1"/>
    </source>
</evidence>
<accession>A0AB38A5A2</accession>
<dbReference type="EC" id="1.5.1.5" evidence="11"/>
<evidence type="ECO:0000313" key="15">
    <source>
        <dbReference type="Proteomes" id="UP000183687"/>
    </source>
</evidence>
<comment type="pathway">
    <text evidence="1 11">One-carbon metabolism; tetrahydrofolate interconversion.</text>
</comment>
<evidence type="ECO:0000256" key="11">
    <source>
        <dbReference type="HAMAP-Rule" id="MF_01576"/>
    </source>
</evidence>
<evidence type="ECO:0000256" key="4">
    <source>
        <dbReference type="ARBA" id="ARBA00022755"/>
    </source>
</evidence>
<comment type="function">
    <text evidence="11">Catalyzes the oxidation of 5,10-methylenetetrahydrofolate to 5,10-methenyltetrahydrofolate and then the hydrolysis of 5,10-methenyltetrahydrofolate to 10-formyltetrahydrofolate.</text>
</comment>
<feature type="domain" description="Tetrahydrofolate dehydrogenase/cyclohydrolase NAD(P)-binding" evidence="13">
    <location>
        <begin position="139"/>
        <end position="281"/>
    </location>
</feature>
<dbReference type="GO" id="GO:0005829">
    <property type="term" value="C:cytosol"/>
    <property type="evidence" value="ECO:0007669"/>
    <property type="project" value="TreeGrafter"/>
</dbReference>
<dbReference type="InterPro" id="IPR020630">
    <property type="entry name" value="THF_DH/CycHdrlase_cat_dom"/>
</dbReference>
<dbReference type="InterPro" id="IPR020631">
    <property type="entry name" value="THF_DH/CycHdrlase_NAD-bd_dom"/>
</dbReference>
<dbReference type="GO" id="GO:0035999">
    <property type="term" value="P:tetrahydrofolate interconversion"/>
    <property type="evidence" value="ECO:0007669"/>
    <property type="project" value="UniProtKB-UniRule"/>
</dbReference>
<dbReference type="InterPro" id="IPR046346">
    <property type="entry name" value="Aminoacid_DH-like_N_sf"/>
</dbReference>
<comment type="catalytic activity">
    <reaction evidence="11">
        <text>(6R)-5,10-methenyltetrahydrofolate + H2O = (6R)-10-formyltetrahydrofolate + H(+)</text>
        <dbReference type="Rhea" id="RHEA:23700"/>
        <dbReference type="ChEBI" id="CHEBI:15377"/>
        <dbReference type="ChEBI" id="CHEBI:15378"/>
        <dbReference type="ChEBI" id="CHEBI:57455"/>
        <dbReference type="ChEBI" id="CHEBI:195366"/>
        <dbReference type="EC" id="3.5.4.9"/>
    </reaction>
</comment>
<keyword evidence="7 11" id="KW-0560">Oxidoreductase</keyword>
<evidence type="ECO:0000259" key="12">
    <source>
        <dbReference type="Pfam" id="PF00763"/>
    </source>
</evidence>
<protein>
    <recommendedName>
        <fullName evidence="11">Bifunctional protein FolD</fullName>
    </recommendedName>
    <domain>
        <recommendedName>
            <fullName evidence="11">Methylenetetrahydrofolate dehydrogenase</fullName>
            <ecNumber evidence="11">1.5.1.5</ecNumber>
        </recommendedName>
    </domain>
    <domain>
        <recommendedName>
            <fullName evidence="11">Methenyltetrahydrofolate cyclohydrolase</fullName>
            <ecNumber evidence="11">3.5.4.9</ecNumber>
        </recommendedName>
    </domain>
</protein>
<feature type="domain" description="Tetrahydrofolate dehydrogenase/cyclohydrolase catalytic" evidence="12">
    <location>
        <begin position="5"/>
        <end position="119"/>
    </location>
</feature>
<dbReference type="SUPFAM" id="SSF51735">
    <property type="entry name" value="NAD(P)-binding Rossmann-fold domains"/>
    <property type="match status" value="1"/>
</dbReference>
<comment type="catalytic activity">
    <reaction evidence="11">
        <text>(6R)-5,10-methylene-5,6,7,8-tetrahydrofolate + NADP(+) = (6R)-5,10-methenyltetrahydrofolate + NADPH</text>
        <dbReference type="Rhea" id="RHEA:22812"/>
        <dbReference type="ChEBI" id="CHEBI:15636"/>
        <dbReference type="ChEBI" id="CHEBI:57455"/>
        <dbReference type="ChEBI" id="CHEBI:57783"/>
        <dbReference type="ChEBI" id="CHEBI:58349"/>
        <dbReference type="EC" id="1.5.1.5"/>
    </reaction>
</comment>
<dbReference type="Proteomes" id="UP000183687">
    <property type="component" value="Unassembled WGS sequence"/>
</dbReference>
<comment type="subunit">
    <text evidence="11">Homodimer.</text>
</comment>
<dbReference type="EC" id="3.5.4.9" evidence="11"/>